<reference evidence="1" key="1">
    <citation type="journal article" date="2015" name="Nature">
        <title>Complex archaea that bridge the gap between prokaryotes and eukaryotes.</title>
        <authorList>
            <person name="Spang A."/>
            <person name="Saw J.H."/>
            <person name="Jorgensen S.L."/>
            <person name="Zaremba-Niedzwiedzka K."/>
            <person name="Martijn J."/>
            <person name="Lind A.E."/>
            <person name="van Eijk R."/>
            <person name="Schleper C."/>
            <person name="Guy L."/>
            <person name="Ettema T.J."/>
        </authorList>
    </citation>
    <scope>NUCLEOTIDE SEQUENCE</scope>
</reference>
<name>A0A0F9QA77_9ZZZZ</name>
<organism evidence="1">
    <name type="scientific">marine sediment metagenome</name>
    <dbReference type="NCBI Taxonomy" id="412755"/>
    <lineage>
        <taxon>unclassified sequences</taxon>
        <taxon>metagenomes</taxon>
        <taxon>ecological metagenomes</taxon>
    </lineage>
</organism>
<comment type="caution">
    <text evidence="1">The sequence shown here is derived from an EMBL/GenBank/DDBJ whole genome shotgun (WGS) entry which is preliminary data.</text>
</comment>
<proteinExistence type="predicted"/>
<dbReference type="AlphaFoldDB" id="A0A0F9QA77"/>
<sequence>MTDTTRTTVTLNISYMKLIEELVDVFGATRAQVMSNIVEYFFNDTKNDALLEKLRARKRKENPPEPAKLDQMVQKFLKRSDKIPFNIFVDHLKLDKDFVISQLDEWGEKFNFMFIDSKIVKLKEE</sequence>
<evidence type="ECO:0000313" key="1">
    <source>
        <dbReference type="EMBL" id="KKN40855.1"/>
    </source>
</evidence>
<accession>A0A0F9QA77</accession>
<dbReference type="EMBL" id="LAZR01001682">
    <property type="protein sequence ID" value="KKN40855.1"/>
    <property type="molecule type" value="Genomic_DNA"/>
</dbReference>
<protein>
    <submittedName>
        <fullName evidence="1">Uncharacterized protein</fullName>
    </submittedName>
</protein>
<gene>
    <name evidence="1" type="ORF">LCGC14_0729270</name>
</gene>